<evidence type="ECO:0000256" key="11">
    <source>
        <dbReference type="ARBA" id="ARBA00023242"/>
    </source>
</evidence>
<evidence type="ECO:0000256" key="13">
    <source>
        <dbReference type="SAM" id="MobiDB-lite"/>
    </source>
</evidence>
<comment type="function">
    <text evidence="1">Plays a role in the regulation of neuronal activity.</text>
</comment>
<keyword evidence="10" id="KW-0325">Glycoprotein</keyword>
<dbReference type="AlphaFoldDB" id="A0A1I8F4V4"/>
<evidence type="ECO:0000256" key="3">
    <source>
        <dbReference type="ARBA" id="ARBA00004269"/>
    </source>
</evidence>
<keyword evidence="7" id="KW-0256">Endoplasmic reticulum</keyword>
<evidence type="ECO:0000256" key="1">
    <source>
        <dbReference type="ARBA" id="ARBA00003440"/>
    </source>
</evidence>
<reference evidence="15" key="1">
    <citation type="submission" date="2016-11" db="UniProtKB">
        <authorList>
            <consortium name="WormBaseParasite"/>
        </authorList>
    </citation>
    <scope>IDENTIFICATION</scope>
</reference>
<evidence type="ECO:0000256" key="7">
    <source>
        <dbReference type="ARBA" id="ARBA00022824"/>
    </source>
</evidence>
<dbReference type="PANTHER" id="PTHR47464:SF2">
    <property type="entry name" value="MACOILIN"/>
    <property type="match status" value="1"/>
</dbReference>
<evidence type="ECO:0000256" key="12">
    <source>
        <dbReference type="ARBA" id="ARBA00031129"/>
    </source>
</evidence>
<dbReference type="WBParaSite" id="maker-unitig_20658-snap-gene-0.2-mRNA-1">
    <property type="protein sequence ID" value="maker-unitig_20658-snap-gene-0.2-mRNA-1"/>
    <property type="gene ID" value="maker-unitig_20658-snap-gene-0.2"/>
</dbReference>
<accession>A0A1I8F4V4</accession>
<name>A0A1I8F4V4_9PLAT</name>
<evidence type="ECO:0000256" key="2">
    <source>
        <dbReference type="ARBA" id="ARBA00004232"/>
    </source>
</evidence>
<evidence type="ECO:0000256" key="8">
    <source>
        <dbReference type="ARBA" id="ARBA00022989"/>
    </source>
</evidence>
<keyword evidence="11" id="KW-0539">Nucleus</keyword>
<dbReference type="PANTHER" id="PTHR47464">
    <property type="entry name" value="MACOILIN"/>
    <property type="match status" value="1"/>
</dbReference>
<evidence type="ECO:0000313" key="14">
    <source>
        <dbReference type="Proteomes" id="UP000095280"/>
    </source>
</evidence>
<protein>
    <recommendedName>
        <fullName evidence="4">Macoilin</fullName>
    </recommendedName>
    <alternativeName>
        <fullName evidence="12">Transmembrane protein 57</fullName>
    </alternativeName>
</protein>
<feature type="compositionally biased region" description="Basic and acidic residues" evidence="13">
    <location>
        <begin position="290"/>
        <end position="305"/>
    </location>
</feature>
<keyword evidence="8" id="KW-1133">Transmembrane helix</keyword>
<evidence type="ECO:0000256" key="9">
    <source>
        <dbReference type="ARBA" id="ARBA00023136"/>
    </source>
</evidence>
<proteinExistence type="predicted"/>
<dbReference type="InterPro" id="IPR019130">
    <property type="entry name" value="Macoilin"/>
</dbReference>
<dbReference type="GO" id="GO:0023041">
    <property type="term" value="P:neuronal signal transduction"/>
    <property type="evidence" value="ECO:0007669"/>
    <property type="project" value="InterPro"/>
</dbReference>
<evidence type="ECO:0000313" key="15">
    <source>
        <dbReference type="WBParaSite" id="maker-unitig_20658-snap-gene-0.2-mRNA-1"/>
    </source>
</evidence>
<evidence type="ECO:0000256" key="5">
    <source>
        <dbReference type="ARBA" id="ARBA00022553"/>
    </source>
</evidence>
<dbReference type="GO" id="GO:0031965">
    <property type="term" value="C:nuclear membrane"/>
    <property type="evidence" value="ECO:0007669"/>
    <property type="project" value="UniProtKB-SubCell"/>
</dbReference>
<evidence type="ECO:0000256" key="10">
    <source>
        <dbReference type="ARBA" id="ARBA00023180"/>
    </source>
</evidence>
<keyword evidence="6" id="KW-0812">Transmembrane</keyword>
<dbReference type="Pfam" id="PF09726">
    <property type="entry name" value="Macoilin"/>
    <property type="match status" value="1"/>
</dbReference>
<keyword evidence="9" id="KW-0472">Membrane</keyword>
<feature type="region of interest" description="Disordered" evidence="13">
    <location>
        <begin position="224"/>
        <end position="305"/>
    </location>
</feature>
<sequence>LVVFCRSTYVVVQFVWNSERGVSYPLRHSGSGTLFVYVEFFHPDCGVRCGICVYGRRCAAVRRPLYWLSHCMTLGFGFKTYLCAIVSIAGSSDEVGRQQFPLRLAGQGAGLPPLETNGSIEARGAAAGAAAERTARRRSAFAAICNPQSVESDLRSQLANLAGAEKQVRMELSSVRQDNESLQSARLHNLVQRSQTDKANCQQLEKKLARRSGRSDRLLRAALDRERRAKEEPAVESVHASDRATSVPLSTAGPDDSQLESELKAARRGAARKKMKRRERAKLSCANARGEPRARGADDGRSTPMKEKNAVLDQALRDENKIEAGRCCPRCTRRAGISTIFRPAATIFCWSSAVAVRPPCWLSELAFGRVVGLFADVRHQAQQQQLFHGPGGVLSCFGGGAGGGGGGADLAPPTSSCADVVAATSRAPSQ</sequence>
<feature type="compositionally biased region" description="Basic residues" evidence="13">
    <location>
        <begin position="266"/>
        <end position="280"/>
    </location>
</feature>
<keyword evidence="14" id="KW-1185">Reference proteome</keyword>
<evidence type="ECO:0000256" key="6">
    <source>
        <dbReference type="ARBA" id="ARBA00022692"/>
    </source>
</evidence>
<feature type="compositionally biased region" description="Basic and acidic residues" evidence="13">
    <location>
        <begin position="224"/>
        <end position="233"/>
    </location>
</feature>
<organism evidence="14 15">
    <name type="scientific">Macrostomum lignano</name>
    <dbReference type="NCBI Taxonomy" id="282301"/>
    <lineage>
        <taxon>Eukaryota</taxon>
        <taxon>Metazoa</taxon>
        <taxon>Spiralia</taxon>
        <taxon>Lophotrochozoa</taxon>
        <taxon>Platyhelminthes</taxon>
        <taxon>Rhabditophora</taxon>
        <taxon>Macrostomorpha</taxon>
        <taxon>Macrostomida</taxon>
        <taxon>Macrostomidae</taxon>
        <taxon>Macrostomum</taxon>
    </lineage>
</organism>
<dbReference type="Proteomes" id="UP000095280">
    <property type="component" value="Unplaced"/>
</dbReference>
<comment type="subcellular location">
    <subcellularLocation>
        <location evidence="2">Nucleus membrane</location>
        <topology evidence="2">Multi-pass membrane protein</topology>
    </subcellularLocation>
    <subcellularLocation>
        <location evidence="3">Rough endoplasmic reticulum membrane</location>
        <topology evidence="3">Multi-pass membrane protein</topology>
    </subcellularLocation>
</comment>
<dbReference type="GO" id="GO:0030867">
    <property type="term" value="C:rough endoplasmic reticulum membrane"/>
    <property type="evidence" value="ECO:0007669"/>
    <property type="project" value="UniProtKB-SubCell"/>
</dbReference>
<evidence type="ECO:0000256" key="4">
    <source>
        <dbReference type="ARBA" id="ARBA00021882"/>
    </source>
</evidence>
<keyword evidence="5" id="KW-0597">Phosphoprotein</keyword>